<name>A0A8J1UGT7_OWEFU</name>
<sequence length="251" mass="28269">MSGFSDDLNEEQSKALDVMKENISDVASNAVVDKEYLLRFLRARDFDVTKAEHMLRQCLKWREETDVENRDNIPFPDFAQFAPLISLPIGRAKDGSPVVYVNYDGADFKGLSQCCQTKDWVSIICRGMEMADAVAKTTSKPYKGVTAIIDYNNIGMNMISKPSLDILNGAYGAVDNYFPEFVSKMIVLNGSIVVNIFYKLIKRLIPPKTRSKIELLKDTNDIKKFIDEDQLIGYYGGTLVDEDGDPKFSSK</sequence>
<dbReference type="InterPro" id="IPR036865">
    <property type="entry name" value="CRAL-TRIO_dom_sf"/>
</dbReference>
<dbReference type="AlphaFoldDB" id="A0A8J1UGT7"/>
<dbReference type="Pfam" id="PF03765">
    <property type="entry name" value="CRAL_TRIO_N"/>
    <property type="match status" value="1"/>
</dbReference>
<reference evidence="1" key="1">
    <citation type="submission" date="2022-03" db="EMBL/GenBank/DDBJ databases">
        <authorList>
            <person name="Martin C."/>
        </authorList>
    </citation>
    <scope>NUCLEOTIDE SEQUENCE</scope>
</reference>
<dbReference type="SUPFAM" id="SSF46938">
    <property type="entry name" value="CRAL/TRIO N-terminal domain"/>
    <property type="match status" value="1"/>
</dbReference>
<dbReference type="PANTHER" id="PTHR23324:SF83">
    <property type="entry name" value="SEC14-LIKE PROTEIN 2"/>
    <property type="match status" value="1"/>
</dbReference>
<dbReference type="EMBL" id="CAIIXF020000004">
    <property type="protein sequence ID" value="CAH1781586.1"/>
    <property type="molecule type" value="Genomic_DNA"/>
</dbReference>
<dbReference type="Gene3D" id="3.40.525.10">
    <property type="entry name" value="CRAL-TRIO lipid binding domain"/>
    <property type="match status" value="1"/>
</dbReference>
<dbReference type="PANTHER" id="PTHR23324">
    <property type="entry name" value="SEC14 RELATED PROTEIN"/>
    <property type="match status" value="1"/>
</dbReference>
<dbReference type="SMART" id="SM00516">
    <property type="entry name" value="SEC14"/>
    <property type="match status" value="1"/>
</dbReference>
<dbReference type="InterPro" id="IPR011074">
    <property type="entry name" value="CRAL/TRIO_N_dom"/>
</dbReference>
<dbReference type="Pfam" id="PF00650">
    <property type="entry name" value="CRAL_TRIO"/>
    <property type="match status" value="1"/>
</dbReference>
<dbReference type="PRINTS" id="PR00180">
    <property type="entry name" value="CRETINALDHBP"/>
</dbReference>
<feature type="non-terminal residue" evidence="1">
    <location>
        <position position="1"/>
    </location>
</feature>
<dbReference type="CDD" id="cd00170">
    <property type="entry name" value="SEC14"/>
    <property type="match status" value="1"/>
</dbReference>
<evidence type="ECO:0000313" key="1">
    <source>
        <dbReference type="EMBL" id="CAH1781586.1"/>
    </source>
</evidence>
<organism evidence="1 2">
    <name type="scientific">Owenia fusiformis</name>
    <name type="common">Polychaete worm</name>
    <dbReference type="NCBI Taxonomy" id="6347"/>
    <lineage>
        <taxon>Eukaryota</taxon>
        <taxon>Metazoa</taxon>
        <taxon>Spiralia</taxon>
        <taxon>Lophotrochozoa</taxon>
        <taxon>Annelida</taxon>
        <taxon>Polychaeta</taxon>
        <taxon>Sedentaria</taxon>
        <taxon>Canalipalpata</taxon>
        <taxon>Sabellida</taxon>
        <taxon>Oweniida</taxon>
        <taxon>Oweniidae</taxon>
        <taxon>Owenia</taxon>
    </lineage>
</organism>
<comment type="caution">
    <text evidence="1">The sequence shown here is derived from an EMBL/GenBank/DDBJ whole genome shotgun (WGS) entry which is preliminary data.</text>
</comment>
<dbReference type="OrthoDB" id="1434354at2759"/>
<accession>A0A8J1UGT7</accession>
<keyword evidence="2" id="KW-1185">Reference proteome</keyword>
<protein>
    <submittedName>
        <fullName evidence="1">Uncharacterized protein</fullName>
    </submittedName>
</protein>
<evidence type="ECO:0000313" key="2">
    <source>
        <dbReference type="Proteomes" id="UP000749559"/>
    </source>
</evidence>
<dbReference type="InterPro" id="IPR001251">
    <property type="entry name" value="CRAL-TRIO_dom"/>
</dbReference>
<proteinExistence type="predicted"/>
<dbReference type="InterPro" id="IPR051064">
    <property type="entry name" value="SEC14/CRAL-TRIO_domain"/>
</dbReference>
<gene>
    <name evidence="1" type="ORF">OFUS_LOCUS8150</name>
</gene>
<dbReference type="PROSITE" id="PS50191">
    <property type="entry name" value="CRAL_TRIO"/>
    <property type="match status" value="1"/>
</dbReference>
<dbReference type="SUPFAM" id="SSF52087">
    <property type="entry name" value="CRAL/TRIO domain"/>
    <property type="match status" value="1"/>
</dbReference>
<dbReference type="Proteomes" id="UP000749559">
    <property type="component" value="Unassembled WGS sequence"/>
</dbReference>
<dbReference type="SMART" id="SM01100">
    <property type="entry name" value="CRAL_TRIO_N"/>
    <property type="match status" value="1"/>
</dbReference>
<dbReference type="InterPro" id="IPR036273">
    <property type="entry name" value="CRAL/TRIO_N_dom_sf"/>
</dbReference>
<dbReference type="GO" id="GO:0005737">
    <property type="term" value="C:cytoplasm"/>
    <property type="evidence" value="ECO:0007669"/>
    <property type="project" value="TreeGrafter"/>
</dbReference>